<sequence>MVGIAALALAYVLSQFFRSFLAVLAPDLRVELGMSEAQLSTAASVWFLAFALMQFPVGAALDRLGPRLTASATLLVAVLGSLVMAGATGPSLLFLAMGLIGVGCSAILMASLVIFARSFPPRRFALLSSWFVAFGLMGGVAGSAPLAAAVTTFGWRWVMVGLAAITLLAALAIVLLARDPEAPAGSGAGRGSLKDILRLRMLWPLMAMAAVAYAPASNLRGLWAGPFLEDVHGFSTPEIGEVTFFMALGLIVGSIVHGPLDNVFDTRKWIVVVGSCLTASCLAALAAVGIGSSAAASVLLVLTAFAGTNYSLIMAHARGFMPPHLVGRGVTLMNFFSIGGSGVVQLASGGVFDLAARAGSQDAAYRVVFLFYVALLLAGLSAYLFSRDAKPSRLASLQS</sequence>
<proteinExistence type="predicted"/>
<organism evidence="1 2">
    <name type="scientific">Antarcticirhabdus aurantiaca</name>
    <dbReference type="NCBI Taxonomy" id="2606717"/>
    <lineage>
        <taxon>Bacteria</taxon>
        <taxon>Pseudomonadati</taxon>
        <taxon>Pseudomonadota</taxon>
        <taxon>Alphaproteobacteria</taxon>
        <taxon>Hyphomicrobiales</taxon>
        <taxon>Aurantimonadaceae</taxon>
        <taxon>Antarcticirhabdus</taxon>
    </lineage>
</organism>
<name>A0ACD4NWL5_9HYPH</name>
<protein>
    <submittedName>
        <fullName evidence="1">MFS transporter</fullName>
    </submittedName>
</protein>
<dbReference type="Proteomes" id="UP001163223">
    <property type="component" value="Chromosome"/>
</dbReference>
<accession>A0ACD4NWL5</accession>
<keyword evidence="2" id="KW-1185">Reference proteome</keyword>
<reference evidence="1" key="1">
    <citation type="submission" date="2022-11" db="EMBL/GenBank/DDBJ databases">
        <title>beta-Carotene-producing bacterium, Jeongeuplla avenae sp. nov., alleviates the salt stress of Arabidopsis seedlings.</title>
        <authorList>
            <person name="Jiang L."/>
            <person name="Lee J."/>
        </authorList>
    </citation>
    <scope>NUCLEOTIDE SEQUENCE</scope>
    <source>
        <strain evidence="1">DY_R2A_6</strain>
    </source>
</reference>
<evidence type="ECO:0000313" key="2">
    <source>
        <dbReference type="Proteomes" id="UP001163223"/>
    </source>
</evidence>
<dbReference type="EMBL" id="CP113520">
    <property type="protein sequence ID" value="WAJ31206.1"/>
    <property type="molecule type" value="Genomic_DNA"/>
</dbReference>
<evidence type="ECO:0000313" key="1">
    <source>
        <dbReference type="EMBL" id="WAJ31206.1"/>
    </source>
</evidence>
<gene>
    <name evidence="1" type="ORF">OXU80_13810</name>
</gene>